<proteinExistence type="evidence at transcript level"/>
<feature type="chain" id="PRO_5003980572" evidence="3">
    <location>
        <begin position="23"/>
        <end position="365"/>
    </location>
</feature>
<dbReference type="GO" id="GO:0006309">
    <property type="term" value="P:apoptotic DNA fragmentation"/>
    <property type="evidence" value="ECO:0007669"/>
    <property type="project" value="TreeGrafter"/>
</dbReference>
<evidence type="ECO:0000256" key="2">
    <source>
        <dbReference type="ARBA" id="ARBA00022801"/>
    </source>
</evidence>
<reference evidence="4" key="1">
    <citation type="submission" date="2012-11" db="EMBL/GenBank/DDBJ databases">
        <authorList>
            <person name="Lucero-Rivera Y.E."/>
            <person name="Tovar-Ramirez D."/>
        </authorList>
    </citation>
    <scope>NUCLEOTIDE SEQUENCE</scope>
    <source>
        <tissue evidence="4">Salivary gland</tissue>
    </source>
</reference>
<accession>L7LYS5</accession>
<reference evidence="4" key="2">
    <citation type="journal article" date="2015" name="J. Proteomics">
        <title>Sexual differences in the sialomes of the zebra tick, Rhipicephalus pulchellus.</title>
        <authorList>
            <person name="Tan A.W."/>
            <person name="Francischetti I.M."/>
            <person name="Slovak M."/>
            <person name="Kini R.M."/>
            <person name="Ribeiro J.M."/>
        </authorList>
    </citation>
    <scope>NUCLEOTIDE SEQUENCE</scope>
    <source>
        <tissue evidence="4">Salivary gland</tissue>
    </source>
</reference>
<dbReference type="GO" id="GO:0004531">
    <property type="term" value="F:deoxyribonuclease II activity"/>
    <property type="evidence" value="ECO:0007669"/>
    <property type="project" value="InterPro"/>
</dbReference>
<dbReference type="AlphaFoldDB" id="L7LYS5"/>
<keyword evidence="2" id="KW-0378">Hydrolase</keyword>
<dbReference type="PANTHER" id="PTHR10858:SF23">
    <property type="entry name" value="DEOXYRIBONUCLEASE II"/>
    <property type="match status" value="1"/>
</dbReference>
<comment type="similarity">
    <text evidence="1">Belongs to the DNase II family.</text>
</comment>
<dbReference type="CDD" id="cd09120">
    <property type="entry name" value="PLDc_DNaseII_1"/>
    <property type="match status" value="1"/>
</dbReference>
<evidence type="ECO:0000313" key="4">
    <source>
        <dbReference type="EMBL" id="JAA56762.1"/>
    </source>
</evidence>
<dbReference type="Pfam" id="PF03265">
    <property type="entry name" value="DNase_II"/>
    <property type="match status" value="1"/>
</dbReference>
<dbReference type="PANTHER" id="PTHR10858">
    <property type="entry name" value="DEOXYRIBONUCLEASE II"/>
    <property type="match status" value="1"/>
</dbReference>
<feature type="signal peptide" evidence="3">
    <location>
        <begin position="1"/>
        <end position="22"/>
    </location>
</feature>
<evidence type="ECO:0000256" key="1">
    <source>
        <dbReference type="ARBA" id="ARBA00007527"/>
    </source>
</evidence>
<dbReference type="InterPro" id="IPR004947">
    <property type="entry name" value="DNase_II"/>
</dbReference>
<sequence>MAPFFMIAHLLLVGASLDATYGASSTISCRNAMGTPVDWFVIYKLPKTKDNRNHKQLEGGEMAYYGSDSKNSEWDLLPHSIYFKKSNPIKETLAPMYDKKQTNVAFLAYNDQLPRGFGGTRGGHTKGVLLAGDGANGGAVWLQHSVPRFVENVTKEYEFPESGRENAQLFFCMSFPLEAVEIISLHLRLQGANVYQTRAPGWAREFPEFWCLLHKLYLRIKKVILRIDFLRTNAHRPVMMIAKPPRLFTDVYTQDLRRRMNDSITVQSWRNGAGGAQGKYCTTKYSVTDVETIVIRTKEGNFYFSTTEDHSKWYVTRSSGVFCFSSLNRMLSQRKRGGEITCIWEKHLAKLFQKSIDEQSTCREK</sequence>
<name>L7LYS5_RHIPC</name>
<protein>
    <submittedName>
        <fullName evidence="4">Putative deoxyribonuclease ii</fullName>
    </submittedName>
</protein>
<organism evidence="4">
    <name type="scientific">Rhipicephalus pulchellus</name>
    <name type="common">Yellow backed tick</name>
    <name type="synonym">Dermacentor pulchellus</name>
    <dbReference type="NCBI Taxonomy" id="72859"/>
    <lineage>
        <taxon>Eukaryota</taxon>
        <taxon>Metazoa</taxon>
        <taxon>Ecdysozoa</taxon>
        <taxon>Arthropoda</taxon>
        <taxon>Chelicerata</taxon>
        <taxon>Arachnida</taxon>
        <taxon>Acari</taxon>
        <taxon>Parasitiformes</taxon>
        <taxon>Ixodida</taxon>
        <taxon>Ixodoidea</taxon>
        <taxon>Ixodidae</taxon>
        <taxon>Rhipicephalinae</taxon>
        <taxon>Rhipicephalus</taxon>
        <taxon>Rhipicephalus</taxon>
    </lineage>
</organism>
<keyword evidence="3" id="KW-0732">Signal</keyword>
<evidence type="ECO:0000256" key="3">
    <source>
        <dbReference type="SAM" id="SignalP"/>
    </source>
</evidence>
<dbReference type="EMBL" id="GACK01008272">
    <property type="protein sequence ID" value="JAA56762.1"/>
    <property type="molecule type" value="mRNA"/>
</dbReference>